<comment type="caution">
    <text evidence="1">The sequence shown here is derived from an EMBL/GenBank/DDBJ whole genome shotgun (WGS) entry which is preliminary data.</text>
</comment>
<evidence type="ECO:0000313" key="2">
    <source>
        <dbReference type="Proteomes" id="UP001317085"/>
    </source>
</evidence>
<keyword evidence="2" id="KW-1185">Reference proteome</keyword>
<dbReference type="EMBL" id="JAKNRV010000033">
    <property type="protein sequence ID" value="MCK1784003.1"/>
    <property type="molecule type" value="Genomic_DNA"/>
</dbReference>
<reference evidence="1 2" key="1">
    <citation type="submission" date="2022-02" db="EMBL/GenBank/DDBJ databases">
        <title>Comparative genomics of the first Antarctic Pseudomonas spp. capable of biotransforming 2,4,6-Trinitrotoluene.</title>
        <authorList>
            <person name="Cabrera M.A."/>
            <person name="Marquez S.L."/>
            <person name="Perez-Donoso J.M."/>
        </authorList>
    </citation>
    <scope>NUCLEOTIDE SEQUENCE [LARGE SCALE GENOMIC DNA]</scope>
    <source>
        <strain evidence="1 2">TNT11</strain>
    </source>
</reference>
<name>A0ABT0EE63_9PSED</name>
<dbReference type="Proteomes" id="UP001317085">
    <property type="component" value="Unassembled WGS sequence"/>
</dbReference>
<sequence>MSTLDSANNQSWLWTPIWLRPKPKGFGPENSQSWCCLQSFAVTYRTPWPDSIKGRSDFSATIGVFPSTRDLVLKTGLAN</sequence>
<gene>
    <name evidence="1" type="ORF">L9Z73_06430</name>
</gene>
<evidence type="ECO:0000313" key="1">
    <source>
        <dbReference type="EMBL" id="MCK1784003.1"/>
    </source>
</evidence>
<organism evidence="1 2">
    <name type="scientific">Pseudomonas emilianonis</name>
    <dbReference type="NCBI Taxonomy" id="2915812"/>
    <lineage>
        <taxon>Bacteria</taxon>
        <taxon>Pseudomonadati</taxon>
        <taxon>Pseudomonadota</taxon>
        <taxon>Gammaproteobacteria</taxon>
        <taxon>Pseudomonadales</taxon>
        <taxon>Pseudomonadaceae</taxon>
        <taxon>Pseudomonas</taxon>
    </lineage>
</organism>
<proteinExistence type="predicted"/>
<accession>A0ABT0EE63</accession>
<protein>
    <submittedName>
        <fullName evidence="1">Uncharacterized protein</fullName>
    </submittedName>
</protein>
<dbReference type="RefSeq" id="WP_247397580.1">
    <property type="nucleotide sequence ID" value="NZ_JAKNRV010000033.1"/>
</dbReference>